<dbReference type="STRING" id="1043002.A0A074XDG9"/>
<dbReference type="GeneID" id="40744420"/>
<accession>A0A074XDG9</accession>
<sequence>MSGELPTDTHKPENPSEKPMQLQTDTITVDLKRMATDLNYGKQLSRGKGFRIYNEAFTKILGDDPSITQVQSRDYQFAHEAGVYIKSTNRVYFTANFQTCDPIALYSVDASTLEVSDDDFSGVVQANGACNYKDKILYCCQGSKTSPSALVLVDPSTSTSEALITNFQGRAFNSINDVIIHHANDDIWFTDPTYGYEQAFRPTPDLPSQIYRYKPSTGEVWCVADGFAQCNGLCFSPDYATLYVTDTGACQAHSGPGDGHNFSMNPRLPATIYEYDVVEHGTKLANRRVFAYCDNGVPDGIKCDEAGNVYSGCGDGVHVWDKQGTLIGKVVVGGCVANFCFSREGMWMFGEEELYLCKLGGVKGALVGIECE</sequence>
<proteinExistence type="predicted"/>
<name>A0A074XDG9_AURPU</name>
<dbReference type="InterPro" id="IPR011042">
    <property type="entry name" value="6-blade_b-propeller_TolB-like"/>
</dbReference>
<dbReference type="RefSeq" id="XP_029757951.1">
    <property type="nucleotide sequence ID" value="XM_029902114.1"/>
</dbReference>
<dbReference type="Gene3D" id="2.120.10.30">
    <property type="entry name" value="TolB, C-terminal domain"/>
    <property type="match status" value="1"/>
</dbReference>
<keyword evidence="4" id="KW-1185">Reference proteome</keyword>
<feature type="compositionally biased region" description="Basic and acidic residues" evidence="1">
    <location>
        <begin position="7"/>
        <end position="16"/>
    </location>
</feature>
<reference evidence="3 4" key="1">
    <citation type="journal article" date="2014" name="BMC Genomics">
        <title>Genome sequencing of four Aureobasidium pullulans varieties: biotechnological potential, stress tolerance, and description of new species.</title>
        <authorList>
            <person name="Gostin Ar C."/>
            <person name="Ohm R.A."/>
            <person name="Kogej T."/>
            <person name="Sonjak S."/>
            <person name="Turk M."/>
            <person name="Zajc J."/>
            <person name="Zalar P."/>
            <person name="Grube M."/>
            <person name="Sun H."/>
            <person name="Han J."/>
            <person name="Sharma A."/>
            <person name="Chiniquy J."/>
            <person name="Ngan C.Y."/>
            <person name="Lipzen A."/>
            <person name="Barry K."/>
            <person name="Grigoriev I.V."/>
            <person name="Gunde-Cimerman N."/>
        </authorList>
    </citation>
    <scope>NUCLEOTIDE SEQUENCE [LARGE SCALE GENOMIC DNA]</scope>
    <source>
        <strain evidence="3 4">EXF-150</strain>
    </source>
</reference>
<evidence type="ECO:0000313" key="3">
    <source>
        <dbReference type="EMBL" id="KEQ81764.1"/>
    </source>
</evidence>
<dbReference type="PANTHER" id="PTHR47064">
    <property type="entry name" value="PUTATIVE (AFU_ORTHOLOGUE AFUA_1G08990)-RELATED"/>
    <property type="match status" value="1"/>
</dbReference>
<evidence type="ECO:0000256" key="1">
    <source>
        <dbReference type="SAM" id="MobiDB-lite"/>
    </source>
</evidence>
<dbReference type="EMBL" id="KL584990">
    <property type="protein sequence ID" value="KEQ81764.1"/>
    <property type="molecule type" value="Genomic_DNA"/>
</dbReference>
<organism evidence="3 4">
    <name type="scientific">Aureobasidium pullulans EXF-150</name>
    <dbReference type="NCBI Taxonomy" id="1043002"/>
    <lineage>
        <taxon>Eukaryota</taxon>
        <taxon>Fungi</taxon>
        <taxon>Dikarya</taxon>
        <taxon>Ascomycota</taxon>
        <taxon>Pezizomycotina</taxon>
        <taxon>Dothideomycetes</taxon>
        <taxon>Dothideomycetidae</taxon>
        <taxon>Dothideales</taxon>
        <taxon>Saccotheciaceae</taxon>
        <taxon>Aureobasidium</taxon>
    </lineage>
</organism>
<evidence type="ECO:0000313" key="4">
    <source>
        <dbReference type="Proteomes" id="UP000030706"/>
    </source>
</evidence>
<feature type="region of interest" description="Disordered" evidence="1">
    <location>
        <begin position="1"/>
        <end position="22"/>
    </location>
</feature>
<protein>
    <submittedName>
        <fullName evidence="3">Calcium-dependent phosphotriesterase</fullName>
    </submittedName>
</protein>
<dbReference type="InterPro" id="IPR013658">
    <property type="entry name" value="SGL"/>
</dbReference>
<dbReference type="OrthoDB" id="423498at2759"/>
<evidence type="ECO:0000259" key="2">
    <source>
        <dbReference type="Pfam" id="PF08450"/>
    </source>
</evidence>
<dbReference type="SUPFAM" id="SSF63829">
    <property type="entry name" value="Calcium-dependent phosphotriesterase"/>
    <property type="match status" value="1"/>
</dbReference>
<dbReference type="Proteomes" id="UP000030706">
    <property type="component" value="Unassembled WGS sequence"/>
</dbReference>
<gene>
    <name evidence="3" type="ORF">M438DRAFT_301991</name>
</gene>
<dbReference type="PANTHER" id="PTHR47064:SF2">
    <property type="entry name" value="SMP-30_GLUCONOLACTONASE_LRE-LIKE REGION DOMAIN-CONTAINING PROTEIN-RELATED"/>
    <property type="match status" value="1"/>
</dbReference>
<dbReference type="InterPro" id="IPR052988">
    <property type="entry name" value="Oryzine_lactonohydrolase"/>
</dbReference>
<dbReference type="Pfam" id="PF08450">
    <property type="entry name" value="SGL"/>
    <property type="match status" value="1"/>
</dbReference>
<feature type="domain" description="SMP-30/Gluconolactonase/LRE-like region" evidence="2">
    <location>
        <begin position="148"/>
        <end position="343"/>
    </location>
</feature>
<dbReference type="HOGENOM" id="CLU_036110_1_3_1"/>
<dbReference type="AlphaFoldDB" id="A0A074XDG9"/>